<comment type="caution">
    <text evidence="3">The sequence shown here is derived from an EMBL/GenBank/DDBJ whole genome shotgun (WGS) entry which is preliminary data.</text>
</comment>
<feature type="compositionally biased region" description="Polar residues" evidence="1">
    <location>
        <begin position="279"/>
        <end position="289"/>
    </location>
</feature>
<accession>A0A841DQZ8</accession>
<protein>
    <submittedName>
        <fullName evidence="3">Uncharacterized protein</fullName>
    </submittedName>
</protein>
<name>A0A841DQZ8_9ACTN</name>
<dbReference type="EMBL" id="JACHNF010000001">
    <property type="protein sequence ID" value="MBB5979120.1"/>
    <property type="molecule type" value="Genomic_DNA"/>
</dbReference>
<feature type="compositionally biased region" description="Polar residues" evidence="1">
    <location>
        <begin position="186"/>
        <end position="212"/>
    </location>
</feature>
<evidence type="ECO:0000256" key="1">
    <source>
        <dbReference type="SAM" id="MobiDB-lite"/>
    </source>
</evidence>
<gene>
    <name evidence="3" type="ORF">HDA44_002461</name>
</gene>
<feature type="region of interest" description="Disordered" evidence="1">
    <location>
        <begin position="1"/>
        <end position="362"/>
    </location>
</feature>
<feature type="compositionally biased region" description="Polar residues" evidence="1">
    <location>
        <begin position="139"/>
        <end position="164"/>
    </location>
</feature>
<reference evidence="3 4" key="1">
    <citation type="submission" date="2020-08" db="EMBL/GenBank/DDBJ databases">
        <title>Sequencing the genomes of 1000 actinobacteria strains.</title>
        <authorList>
            <person name="Klenk H.-P."/>
        </authorList>
    </citation>
    <scope>NUCLEOTIDE SEQUENCE [LARGE SCALE GENOMIC DNA]</scope>
    <source>
        <strain evidence="3 4">DSM 17294</strain>
    </source>
</reference>
<feature type="region of interest" description="Disordered" evidence="1">
    <location>
        <begin position="391"/>
        <end position="443"/>
    </location>
</feature>
<dbReference type="AlphaFoldDB" id="A0A841DQZ8"/>
<keyword evidence="2" id="KW-0472">Membrane</keyword>
<keyword evidence="2" id="KW-1133">Transmembrane helix</keyword>
<feature type="compositionally biased region" description="Low complexity" evidence="1">
    <location>
        <begin position="173"/>
        <end position="185"/>
    </location>
</feature>
<evidence type="ECO:0000313" key="3">
    <source>
        <dbReference type="EMBL" id="MBB5979120.1"/>
    </source>
</evidence>
<feature type="compositionally biased region" description="Low complexity" evidence="1">
    <location>
        <begin position="215"/>
        <end position="233"/>
    </location>
</feature>
<feature type="compositionally biased region" description="Low complexity" evidence="1">
    <location>
        <begin position="266"/>
        <end position="278"/>
    </location>
</feature>
<evidence type="ECO:0000256" key="2">
    <source>
        <dbReference type="SAM" id="Phobius"/>
    </source>
</evidence>
<dbReference type="Proteomes" id="UP000558997">
    <property type="component" value="Unassembled WGS sequence"/>
</dbReference>
<keyword evidence="4" id="KW-1185">Reference proteome</keyword>
<feature type="compositionally biased region" description="Low complexity" evidence="1">
    <location>
        <begin position="12"/>
        <end position="44"/>
    </location>
</feature>
<keyword evidence="2" id="KW-0812">Transmembrane</keyword>
<feature type="compositionally biased region" description="Polar residues" evidence="1">
    <location>
        <begin position="391"/>
        <end position="421"/>
    </location>
</feature>
<dbReference type="RefSeq" id="WP_184833886.1">
    <property type="nucleotide sequence ID" value="NZ_BAAAVN010000001.1"/>
</dbReference>
<sequence length="593" mass="62696">MTAATNNGAAVDPSATGSATAAGSTTAGSTAGASTPTADASAGTPNADDVDVDGDADGWANVSWTEEPRFAPVPREDAQPEDDDLELSAQPDWGSQSDDQQDDQPHEDLATDEPAWGVEARDDHNPQTPEQDQGPLWTMPSQDDATQEQPVWNPQASNNNQPPEQYQLWGESPQQPDNQQPDQGQAWGTGQQPAQEQQWGYEQQPTDQNQPWPEQDQAQGWGDQQDGQQNGWGVSQQAAPDADPWGQQNGQPVAEQTWGGQSWPLQQSDTQQTSNSSQPAQHTPQQSWTAVEENGQQAWAGSQGNGGQGNAPQQAWGDVPQRAWGDEDESWGGQADLSSGVGKRDKDKKKPKGPGGGGPLSGKLPLVIAGGLALVMLIAAAIYLITSGNDKTADPTPTGTPTQASPTPTNQSSTKPGQSKNPKLHEGDGRISSDAISFPRRTPPWSDHKLFVRQVLDSSGQRIVLQRDVNGTDDWTADIFVGALGTGSGFNGDPKATAAALAIQLRTNMYGNIPATYQTVANGAVKKSGKSGWFFKQSVTATSAAVTDRVLTLTVAVFDLGDGTAVAYVSGIPTNRPDLRTAETQAYQGINVG</sequence>
<evidence type="ECO:0000313" key="4">
    <source>
        <dbReference type="Proteomes" id="UP000558997"/>
    </source>
</evidence>
<feature type="compositionally biased region" description="Basic and acidic residues" evidence="1">
    <location>
        <begin position="66"/>
        <end position="78"/>
    </location>
</feature>
<feature type="transmembrane region" description="Helical" evidence="2">
    <location>
        <begin position="364"/>
        <end position="385"/>
    </location>
</feature>
<proteinExistence type="predicted"/>
<organism evidence="3 4">
    <name type="scientific">Kribbella solani</name>
    <dbReference type="NCBI Taxonomy" id="236067"/>
    <lineage>
        <taxon>Bacteria</taxon>
        <taxon>Bacillati</taxon>
        <taxon>Actinomycetota</taxon>
        <taxon>Actinomycetes</taxon>
        <taxon>Propionibacteriales</taxon>
        <taxon>Kribbellaceae</taxon>
        <taxon>Kribbella</taxon>
    </lineage>
</organism>